<organism evidence="4 5">
    <name type="scientific">Rasamsonia emersonii (strain ATCC 16479 / CBS 393.64 / IMI 116815)</name>
    <dbReference type="NCBI Taxonomy" id="1408163"/>
    <lineage>
        <taxon>Eukaryota</taxon>
        <taxon>Fungi</taxon>
        <taxon>Dikarya</taxon>
        <taxon>Ascomycota</taxon>
        <taxon>Pezizomycotina</taxon>
        <taxon>Eurotiomycetes</taxon>
        <taxon>Eurotiomycetidae</taxon>
        <taxon>Eurotiales</taxon>
        <taxon>Trichocomaceae</taxon>
        <taxon>Rasamsonia</taxon>
    </lineage>
</organism>
<accession>A0A0F4YV06</accession>
<dbReference type="GO" id="GO:0005737">
    <property type="term" value="C:cytoplasm"/>
    <property type="evidence" value="ECO:0007669"/>
    <property type="project" value="TreeGrafter"/>
</dbReference>
<evidence type="ECO:0000256" key="1">
    <source>
        <dbReference type="PIRSR" id="PIRSR600246-1"/>
    </source>
</evidence>
<reference evidence="4 5" key="1">
    <citation type="submission" date="2015-04" db="EMBL/GenBank/DDBJ databases">
        <authorList>
            <person name="Heijne W.H."/>
            <person name="Fedorova N.D."/>
            <person name="Nierman W.C."/>
            <person name="Vollebregt A.W."/>
            <person name="Zhao Z."/>
            <person name="Wu L."/>
            <person name="Kumar M."/>
            <person name="Stam H."/>
            <person name="van den Berg M.A."/>
            <person name="Pel H.J."/>
        </authorList>
    </citation>
    <scope>NUCLEOTIDE SEQUENCE [LARGE SCALE GENOMIC DNA]</scope>
    <source>
        <strain evidence="4 5">CBS 393.64</strain>
    </source>
</reference>
<keyword evidence="5" id="KW-1185">Reference proteome</keyword>
<dbReference type="Pfam" id="PF01112">
    <property type="entry name" value="Asparaginase_2"/>
    <property type="match status" value="2"/>
</dbReference>
<feature type="region of interest" description="Disordered" evidence="3">
    <location>
        <begin position="181"/>
        <end position="365"/>
    </location>
</feature>
<feature type="compositionally biased region" description="Low complexity" evidence="3">
    <location>
        <begin position="302"/>
        <end position="326"/>
    </location>
</feature>
<dbReference type="STRING" id="1408163.A0A0F4YV06"/>
<dbReference type="GO" id="GO:0051604">
    <property type="term" value="P:protein maturation"/>
    <property type="evidence" value="ECO:0007669"/>
    <property type="project" value="TreeGrafter"/>
</dbReference>
<dbReference type="RefSeq" id="XP_013328080.1">
    <property type="nucleotide sequence ID" value="XM_013472626.1"/>
</dbReference>
<gene>
    <name evidence="4" type="ORF">T310_4503</name>
</gene>
<dbReference type="CDD" id="cd04514">
    <property type="entry name" value="Taspase1_like"/>
    <property type="match status" value="2"/>
</dbReference>
<feature type="compositionally biased region" description="Polar residues" evidence="3">
    <location>
        <begin position="337"/>
        <end position="346"/>
    </location>
</feature>
<evidence type="ECO:0000313" key="4">
    <source>
        <dbReference type="EMBL" id="KKA21468.1"/>
    </source>
</evidence>
<dbReference type="SUPFAM" id="SSF56235">
    <property type="entry name" value="N-terminal nucleophile aminohydrolases (Ntn hydrolases)"/>
    <property type="match status" value="1"/>
</dbReference>
<proteinExistence type="predicted"/>
<feature type="site" description="Cleavage; by autolysis" evidence="2">
    <location>
        <begin position="368"/>
        <end position="369"/>
    </location>
</feature>
<dbReference type="PANTHER" id="PTHR10188:SF8">
    <property type="entry name" value="THREONINE ASPARTASE 1"/>
    <property type="match status" value="1"/>
</dbReference>
<feature type="compositionally biased region" description="Polar residues" evidence="3">
    <location>
        <begin position="243"/>
        <end position="257"/>
    </location>
</feature>
<feature type="active site" description="Nucleophile" evidence="1">
    <location>
        <position position="369"/>
    </location>
</feature>
<comment type="caution">
    <text evidence="4">The sequence shown here is derived from an EMBL/GenBank/DDBJ whole genome shotgun (WGS) entry which is preliminary data.</text>
</comment>
<feature type="compositionally biased region" description="Basic and acidic residues" evidence="3">
    <location>
        <begin position="181"/>
        <end position="190"/>
    </location>
</feature>
<feature type="compositionally biased region" description="Basic and acidic residues" evidence="3">
    <location>
        <begin position="258"/>
        <end position="279"/>
    </location>
</feature>
<evidence type="ECO:0000256" key="2">
    <source>
        <dbReference type="PIRSR" id="PIRSR600246-3"/>
    </source>
</evidence>
<dbReference type="AlphaFoldDB" id="A0A0F4YV06"/>
<dbReference type="Proteomes" id="UP000053958">
    <property type="component" value="Unassembled WGS sequence"/>
</dbReference>
<feature type="compositionally biased region" description="Polar residues" evidence="3">
    <location>
        <begin position="354"/>
        <end position="365"/>
    </location>
</feature>
<dbReference type="InterPro" id="IPR000246">
    <property type="entry name" value="Peptidase_T2"/>
</dbReference>
<dbReference type="FunFam" id="3.60.20.30:FF:000007">
    <property type="entry name" value="Similar to threonine aspartase"/>
    <property type="match status" value="1"/>
</dbReference>
<dbReference type="OrthoDB" id="77601at2759"/>
<dbReference type="GO" id="GO:0004298">
    <property type="term" value="F:threonine-type endopeptidase activity"/>
    <property type="evidence" value="ECO:0007669"/>
    <property type="project" value="InterPro"/>
</dbReference>
<dbReference type="Gene3D" id="3.60.20.30">
    <property type="entry name" value="(Glycosyl)asparaginase"/>
    <property type="match status" value="1"/>
</dbReference>
<dbReference type="MEROPS" id="T02.004"/>
<dbReference type="InterPro" id="IPR037464">
    <property type="entry name" value="Taspase1"/>
</dbReference>
<dbReference type="GeneID" id="25316851"/>
<dbReference type="PANTHER" id="PTHR10188">
    <property type="entry name" value="L-ASPARAGINASE"/>
    <property type="match status" value="1"/>
</dbReference>
<protein>
    <submittedName>
        <fullName evidence="4">Taspase, threonine aspartase, 1</fullName>
    </submittedName>
</protein>
<name>A0A0F4YV06_RASE3</name>
<dbReference type="EMBL" id="LASV01000183">
    <property type="protein sequence ID" value="KKA21468.1"/>
    <property type="molecule type" value="Genomic_DNA"/>
</dbReference>
<evidence type="ECO:0000313" key="5">
    <source>
        <dbReference type="Proteomes" id="UP000053958"/>
    </source>
</evidence>
<sequence length="557" mass="58770">MPPRREGGDISAIYVHAGAGYHSHQNEKIHLEACNDAAMVAMAILKNGGSALDAVEIAIKLMEDREITNAGYGSNLTADGIVECDATIMDHLGRSGAVGAVSQIKNPISAARVVLDGQAKRLSLQRVPPNLLVGPGATDYAYDHGIPVLPPDFLVSQASKARWLRWQHDIDVARQRELENLLDPDERRSQSDIGSPSAGDCATVRPAQLMSPPPSVQPKQQSTLSFEVSAAGNDVTPMAADGPNNTHNIGTTQPITSHSHDQQTRPDGNDRSEGKHEDNNSFLEHGLANVDSNNKSAENGADKSATSMKSSSIDSSDSFVTVGSSSLPPPSSGAPSDNAQAETVGSQAPLPGDSSPQKQYDGNDNITDTVGAIAVDCYGNIAAGSSSGGIGMKHRGRVGPAALVGIGTAVIPVDPDDPDRTCVAAVTSGTGEHMATTLAAHTCASRIYFCQRKGENGLEDVTEDEALKSMIEVDFMEHPSVKNSHCEAAIGVMAVKKTRNGVYLYFGHNTDSFALASMSSEDSSPVCVMSRRPKYGSVAQGGRISRYRRYKVIAVDE</sequence>
<evidence type="ECO:0000256" key="3">
    <source>
        <dbReference type="SAM" id="MobiDB-lite"/>
    </source>
</evidence>
<dbReference type="InterPro" id="IPR029055">
    <property type="entry name" value="Ntn_hydrolases_N"/>
</dbReference>